<dbReference type="PROSITE" id="PS50987">
    <property type="entry name" value="HTH_ARSR_2"/>
    <property type="match status" value="1"/>
</dbReference>
<keyword evidence="1" id="KW-0805">Transcription regulation</keyword>
<dbReference type="SMART" id="SM00418">
    <property type="entry name" value="HTH_ARSR"/>
    <property type="match status" value="1"/>
</dbReference>
<keyword evidence="3" id="KW-0804">Transcription</keyword>
<evidence type="ECO:0000313" key="5">
    <source>
        <dbReference type="EMBL" id="ADU65125.1"/>
    </source>
</evidence>
<dbReference type="RefSeq" id="WP_013505014.1">
    <property type="nucleotide sequence ID" value="NC_014836.1"/>
</dbReference>
<dbReference type="PANTHER" id="PTHR33154:SF18">
    <property type="entry name" value="ARSENICAL RESISTANCE OPERON REPRESSOR"/>
    <property type="match status" value="1"/>
</dbReference>
<evidence type="ECO:0000256" key="3">
    <source>
        <dbReference type="ARBA" id="ARBA00023163"/>
    </source>
</evidence>
<accession>E6W747</accession>
<feature type="domain" description="HTH arsR-type" evidence="4">
    <location>
        <begin position="1"/>
        <end position="90"/>
    </location>
</feature>
<evidence type="ECO:0000256" key="2">
    <source>
        <dbReference type="ARBA" id="ARBA00023125"/>
    </source>
</evidence>
<dbReference type="STRING" id="653733.Selin_0369"/>
<organism evidence="5 6">
    <name type="scientific">Desulfurispirillum indicum (strain ATCC BAA-1389 / DSM 22839 / S5)</name>
    <dbReference type="NCBI Taxonomy" id="653733"/>
    <lineage>
        <taxon>Bacteria</taxon>
        <taxon>Pseudomonadati</taxon>
        <taxon>Chrysiogenota</taxon>
        <taxon>Chrysiogenia</taxon>
        <taxon>Chrysiogenales</taxon>
        <taxon>Chrysiogenaceae</taxon>
        <taxon>Desulfurispirillum</taxon>
    </lineage>
</organism>
<evidence type="ECO:0000313" key="6">
    <source>
        <dbReference type="Proteomes" id="UP000002572"/>
    </source>
</evidence>
<dbReference type="InterPro" id="IPR036388">
    <property type="entry name" value="WH-like_DNA-bd_sf"/>
</dbReference>
<dbReference type="eggNOG" id="COG0640">
    <property type="taxonomic scope" value="Bacteria"/>
</dbReference>
<keyword evidence="6" id="KW-1185">Reference proteome</keyword>
<dbReference type="FunCoup" id="E6W747">
    <property type="interactions" value="227"/>
</dbReference>
<dbReference type="Pfam" id="PF01022">
    <property type="entry name" value="HTH_5"/>
    <property type="match status" value="1"/>
</dbReference>
<protein>
    <submittedName>
        <fullName evidence="5">Regulatory protein ArsR</fullName>
    </submittedName>
</protein>
<dbReference type="SUPFAM" id="SSF46785">
    <property type="entry name" value="Winged helix' DNA-binding domain"/>
    <property type="match status" value="1"/>
</dbReference>
<dbReference type="EMBL" id="CP002432">
    <property type="protein sequence ID" value="ADU65125.1"/>
    <property type="molecule type" value="Genomic_DNA"/>
</dbReference>
<dbReference type="Proteomes" id="UP000002572">
    <property type="component" value="Chromosome"/>
</dbReference>
<dbReference type="OrthoDB" id="9800238at2"/>
<evidence type="ECO:0000259" key="4">
    <source>
        <dbReference type="PROSITE" id="PS50987"/>
    </source>
</evidence>
<sequence length="140" mass="16011">MEQTLDTLKALSDASRMRVILALCSHDELCACQLIEMLDLAAATVSRHMAILQEANLVRSRRDGRWMYYAISESFPSLLHHWLQGSTHDSPLIEADRQKLRRIVQCDRAELFRAQEARRKCCEQPEPSTKAPHATQGTHQ</sequence>
<dbReference type="InterPro" id="IPR036390">
    <property type="entry name" value="WH_DNA-bd_sf"/>
</dbReference>
<dbReference type="InParanoid" id="E6W747"/>
<keyword evidence="2" id="KW-0238">DNA-binding</keyword>
<name>E6W747_DESIS</name>
<reference evidence="5 6" key="1">
    <citation type="submission" date="2010-12" db="EMBL/GenBank/DDBJ databases">
        <title>Complete sequence of Desulfurispirillum indicum S5.</title>
        <authorList>
            <consortium name="US DOE Joint Genome Institute"/>
            <person name="Lucas S."/>
            <person name="Copeland A."/>
            <person name="Lapidus A."/>
            <person name="Cheng J.-F."/>
            <person name="Goodwin L."/>
            <person name="Pitluck S."/>
            <person name="Chertkov O."/>
            <person name="Held B."/>
            <person name="Detter J.C."/>
            <person name="Han C."/>
            <person name="Tapia R."/>
            <person name="Land M."/>
            <person name="Hauser L."/>
            <person name="Kyrpides N."/>
            <person name="Ivanova N."/>
            <person name="Mikhailova N."/>
            <person name="Haggblom M."/>
            <person name="Rauschenbach I."/>
            <person name="Bini E."/>
            <person name="Woyke T."/>
        </authorList>
    </citation>
    <scope>NUCLEOTIDE SEQUENCE [LARGE SCALE GENOMIC DNA]</scope>
    <source>
        <strain evidence="6">ATCC BAA-1389 / DSM 22839 / S5</strain>
    </source>
</reference>
<dbReference type="AlphaFoldDB" id="E6W747"/>
<gene>
    <name evidence="5" type="ordered locus">Selin_0369</name>
</gene>
<dbReference type="PANTHER" id="PTHR33154">
    <property type="entry name" value="TRANSCRIPTIONAL REGULATOR, ARSR FAMILY"/>
    <property type="match status" value="1"/>
</dbReference>
<dbReference type="PRINTS" id="PR00778">
    <property type="entry name" value="HTHARSR"/>
</dbReference>
<proteinExistence type="predicted"/>
<evidence type="ECO:0000256" key="1">
    <source>
        <dbReference type="ARBA" id="ARBA00023015"/>
    </source>
</evidence>
<dbReference type="InterPro" id="IPR051081">
    <property type="entry name" value="HTH_MetalResp_TranReg"/>
</dbReference>
<dbReference type="InterPro" id="IPR011991">
    <property type="entry name" value="ArsR-like_HTH"/>
</dbReference>
<dbReference type="GO" id="GO:0003700">
    <property type="term" value="F:DNA-binding transcription factor activity"/>
    <property type="evidence" value="ECO:0007669"/>
    <property type="project" value="InterPro"/>
</dbReference>
<dbReference type="GO" id="GO:0003677">
    <property type="term" value="F:DNA binding"/>
    <property type="evidence" value="ECO:0007669"/>
    <property type="project" value="UniProtKB-KW"/>
</dbReference>
<dbReference type="NCBIfam" id="NF033788">
    <property type="entry name" value="HTH_metalloreg"/>
    <property type="match status" value="1"/>
</dbReference>
<dbReference type="HOGENOM" id="CLU_097806_3_1_0"/>
<dbReference type="Gene3D" id="1.10.10.10">
    <property type="entry name" value="Winged helix-like DNA-binding domain superfamily/Winged helix DNA-binding domain"/>
    <property type="match status" value="1"/>
</dbReference>
<dbReference type="CDD" id="cd00090">
    <property type="entry name" value="HTH_ARSR"/>
    <property type="match status" value="1"/>
</dbReference>
<dbReference type="InterPro" id="IPR001845">
    <property type="entry name" value="HTH_ArsR_DNA-bd_dom"/>
</dbReference>
<dbReference type="KEGG" id="din:Selin_0369"/>